<evidence type="ECO:0000313" key="2">
    <source>
        <dbReference type="Proteomes" id="UP001623660"/>
    </source>
</evidence>
<dbReference type="EMBL" id="JBJHZX010000055">
    <property type="protein sequence ID" value="MFL0198324.1"/>
    <property type="molecule type" value="Genomic_DNA"/>
</dbReference>
<proteinExistence type="predicted"/>
<dbReference type="Proteomes" id="UP001623660">
    <property type="component" value="Unassembled WGS sequence"/>
</dbReference>
<sequence>MNNPRKLCKRQEEVPRDIDSTKVHEGQYFVMIIIGGEGIANKAIDNNTLKWHEENYKKYGERYITLGEIYKQLLEKGYTGTIYVWEETPLRGTIYQCSNYEQGRWTEHGKTKGYA</sequence>
<reference evidence="1 2" key="1">
    <citation type="submission" date="2024-11" db="EMBL/GenBank/DDBJ databases">
        <authorList>
            <person name="Heng Y.C."/>
            <person name="Lim A.C.H."/>
            <person name="Lee J.K.Y."/>
            <person name="Kittelmann S."/>
        </authorList>
    </citation>
    <scope>NUCLEOTIDE SEQUENCE [LARGE SCALE GENOMIC DNA]</scope>
    <source>
        <strain evidence="1 2">WILCCON 0269</strain>
    </source>
</reference>
<keyword evidence="2" id="KW-1185">Reference proteome</keyword>
<dbReference type="RefSeq" id="WP_406794435.1">
    <property type="nucleotide sequence ID" value="NZ_JBJHZX010000055.1"/>
</dbReference>
<comment type="caution">
    <text evidence="1">The sequence shown here is derived from an EMBL/GenBank/DDBJ whole genome shotgun (WGS) entry which is preliminary data.</text>
</comment>
<evidence type="ECO:0000313" key="1">
    <source>
        <dbReference type="EMBL" id="MFL0198324.1"/>
    </source>
</evidence>
<protein>
    <submittedName>
        <fullName evidence="1">Uncharacterized protein</fullName>
    </submittedName>
</protein>
<gene>
    <name evidence="1" type="ORF">ACJDU8_22570</name>
</gene>
<name>A0ABW8ST28_9CLOT</name>
<organism evidence="1 2">
    <name type="scientific">Candidatus Clostridium eludens</name>
    <dbReference type="NCBI Taxonomy" id="3381663"/>
    <lineage>
        <taxon>Bacteria</taxon>
        <taxon>Bacillati</taxon>
        <taxon>Bacillota</taxon>
        <taxon>Clostridia</taxon>
        <taxon>Eubacteriales</taxon>
        <taxon>Clostridiaceae</taxon>
        <taxon>Clostridium</taxon>
    </lineage>
</organism>
<accession>A0ABW8ST28</accession>